<evidence type="ECO:0000313" key="3">
    <source>
        <dbReference type="EMBL" id="EFN57525.1"/>
    </source>
</evidence>
<dbReference type="GO" id="GO:0008168">
    <property type="term" value="F:methyltransferase activity"/>
    <property type="evidence" value="ECO:0007669"/>
    <property type="project" value="UniProtKB-KW"/>
</dbReference>
<gene>
    <name evidence="3" type="ORF">CHLNCDRAFT_143126</name>
</gene>
<name>E1Z9I5_CHLVA</name>
<dbReference type="InParanoid" id="E1Z9I5"/>
<evidence type="ECO:0008006" key="5">
    <source>
        <dbReference type="Google" id="ProtNLM"/>
    </source>
</evidence>
<evidence type="ECO:0000313" key="4">
    <source>
        <dbReference type="Proteomes" id="UP000008141"/>
    </source>
</evidence>
<dbReference type="Proteomes" id="UP000008141">
    <property type="component" value="Unassembled WGS sequence"/>
</dbReference>
<evidence type="ECO:0000256" key="2">
    <source>
        <dbReference type="ARBA" id="ARBA00022679"/>
    </source>
</evidence>
<dbReference type="AlphaFoldDB" id="E1Z9I5"/>
<dbReference type="GeneID" id="17356881"/>
<organism evidence="4">
    <name type="scientific">Chlorella variabilis</name>
    <name type="common">Green alga</name>
    <dbReference type="NCBI Taxonomy" id="554065"/>
    <lineage>
        <taxon>Eukaryota</taxon>
        <taxon>Viridiplantae</taxon>
        <taxon>Chlorophyta</taxon>
        <taxon>core chlorophytes</taxon>
        <taxon>Trebouxiophyceae</taxon>
        <taxon>Chlorellales</taxon>
        <taxon>Chlorellaceae</taxon>
        <taxon>Chlorella clade</taxon>
        <taxon>Chlorella</taxon>
    </lineage>
</organism>
<sequence>MAHDGSCSGAAPEAPQEGLVENTVLWVASKRALEASRLLPLLPDPVTSAMVPASVLASPQVRAWEELEQQRSARIKEGRGAPAGGEEADAVADVQAMVTLALRCRYIDDEIVAAIHGLRRRRLAARAADSGGQPCIQVVLLGSGLDTRPWSLVLGHDIHWFELDLPGMAAFKWRCMERAGMQAAWQAQGPLDMPAAGDDGSAAAHAFPLRVGSWVALAADLTQPGWMEDLQAHGWQLVVPTVWVVEGVLYYLSQAHADRIDITRVSLAAGQGAAILTSTNPSMVEAMRLLKAGARDRQADSSSSGGGGCGSPARWWWELAFPSYHATLGDDPCGTLRENWRACTQLLPGEEQAQAARSCGGAPVRSDIVTGSLGMA</sequence>
<keyword evidence="1" id="KW-0489">Methyltransferase</keyword>
<protein>
    <recommendedName>
        <fullName evidence="5">S-adenosyl-L-methionine-dependent methyltransferase</fullName>
    </recommendedName>
</protein>
<dbReference type="InterPro" id="IPR029063">
    <property type="entry name" value="SAM-dependent_MTases_sf"/>
</dbReference>
<evidence type="ECO:0000256" key="1">
    <source>
        <dbReference type="ARBA" id="ARBA00022603"/>
    </source>
</evidence>
<dbReference type="KEGG" id="cvr:CHLNCDRAFT_143126"/>
<dbReference type="GO" id="GO:0032259">
    <property type="term" value="P:methylation"/>
    <property type="evidence" value="ECO:0007669"/>
    <property type="project" value="UniProtKB-KW"/>
</dbReference>
<dbReference type="Gene3D" id="3.40.50.150">
    <property type="entry name" value="Vaccinia Virus protein VP39"/>
    <property type="match status" value="1"/>
</dbReference>
<dbReference type="STRING" id="554065.E1Z9I5"/>
<keyword evidence="4" id="KW-1185">Reference proteome</keyword>
<dbReference type="EMBL" id="GL433839">
    <property type="protein sequence ID" value="EFN57525.1"/>
    <property type="molecule type" value="Genomic_DNA"/>
</dbReference>
<dbReference type="RefSeq" id="XP_005849627.1">
    <property type="nucleotide sequence ID" value="XM_005849565.1"/>
</dbReference>
<proteinExistence type="predicted"/>
<reference evidence="3 4" key="1">
    <citation type="journal article" date="2010" name="Plant Cell">
        <title>The Chlorella variabilis NC64A genome reveals adaptation to photosymbiosis, coevolution with viruses, and cryptic sex.</title>
        <authorList>
            <person name="Blanc G."/>
            <person name="Duncan G."/>
            <person name="Agarkova I."/>
            <person name="Borodovsky M."/>
            <person name="Gurnon J."/>
            <person name="Kuo A."/>
            <person name="Lindquist E."/>
            <person name="Lucas S."/>
            <person name="Pangilinan J."/>
            <person name="Polle J."/>
            <person name="Salamov A."/>
            <person name="Terry A."/>
            <person name="Yamada T."/>
            <person name="Dunigan D.D."/>
            <person name="Grigoriev I.V."/>
            <person name="Claverie J.M."/>
            <person name="Van Etten J.L."/>
        </authorList>
    </citation>
    <scope>NUCLEOTIDE SEQUENCE [LARGE SCALE GENOMIC DNA]</scope>
    <source>
        <strain evidence="3 4">NC64A</strain>
    </source>
</reference>
<dbReference type="PANTHER" id="PTHR43619">
    <property type="entry name" value="S-ADENOSYL-L-METHIONINE-DEPENDENT METHYLTRANSFERASE YKTD-RELATED"/>
    <property type="match status" value="1"/>
</dbReference>
<dbReference type="OrthoDB" id="434488at2759"/>
<accession>E1Z9I5</accession>
<dbReference type="Pfam" id="PF04072">
    <property type="entry name" value="LCM"/>
    <property type="match status" value="1"/>
</dbReference>
<dbReference type="InterPro" id="IPR007213">
    <property type="entry name" value="Ppm1/Ppm2/Tcmp"/>
</dbReference>
<dbReference type="PANTHER" id="PTHR43619:SF2">
    <property type="entry name" value="S-ADENOSYL-L-METHIONINE-DEPENDENT METHYLTRANSFERASES SUPERFAMILY PROTEIN"/>
    <property type="match status" value="1"/>
</dbReference>
<dbReference type="SUPFAM" id="SSF53335">
    <property type="entry name" value="S-adenosyl-L-methionine-dependent methyltransferases"/>
    <property type="match status" value="1"/>
</dbReference>
<keyword evidence="2" id="KW-0808">Transferase</keyword>